<evidence type="ECO:0000259" key="4">
    <source>
        <dbReference type="Pfam" id="PF14432"/>
    </source>
</evidence>
<accession>A0ABR0UL54</accession>
<feature type="repeat" description="PPR" evidence="3">
    <location>
        <begin position="333"/>
        <end position="368"/>
    </location>
</feature>
<evidence type="ECO:0000256" key="2">
    <source>
        <dbReference type="ARBA" id="ARBA00022737"/>
    </source>
</evidence>
<dbReference type="Pfam" id="PF20431">
    <property type="entry name" value="E_motif"/>
    <property type="match status" value="1"/>
</dbReference>
<dbReference type="Pfam" id="PF01221">
    <property type="entry name" value="Dynein_light"/>
    <property type="match status" value="1"/>
</dbReference>
<protein>
    <recommendedName>
        <fullName evidence="4">DYW domain-containing protein</fullName>
    </recommendedName>
</protein>
<dbReference type="SUPFAM" id="SSF48452">
    <property type="entry name" value="TPR-like"/>
    <property type="match status" value="1"/>
</dbReference>
<organism evidence="5 6">
    <name type="scientific">Rehmannia glutinosa</name>
    <name type="common">Chinese foxglove</name>
    <dbReference type="NCBI Taxonomy" id="99300"/>
    <lineage>
        <taxon>Eukaryota</taxon>
        <taxon>Viridiplantae</taxon>
        <taxon>Streptophyta</taxon>
        <taxon>Embryophyta</taxon>
        <taxon>Tracheophyta</taxon>
        <taxon>Spermatophyta</taxon>
        <taxon>Magnoliopsida</taxon>
        <taxon>eudicotyledons</taxon>
        <taxon>Gunneridae</taxon>
        <taxon>Pentapetalae</taxon>
        <taxon>asterids</taxon>
        <taxon>lamiids</taxon>
        <taxon>Lamiales</taxon>
        <taxon>Orobanchaceae</taxon>
        <taxon>Rehmannieae</taxon>
        <taxon>Rehmannia</taxon>
    </lineage>
</organism>
<dbReference type="PROSITE" id="PS51375">
    <property type="entry name" value="PPR"/>
    <property type="match status" value="6"/>
</dbReference>
<gene>
    <name evidence="5" type="ORF">DH2020_042910</name>
</gene>
<dbReference type="Pfam" id="PF13041">
    <property type="entry name" value="PPR_2"/>
    <property type="match status" value="3"/>
</dbReference>
<keyword evidence="6" id="KW-1185">Reference proteome</keyword>
<dbReference type="Pfam" id="PF01535">
    <property type="entry name" value="PPR"/>
    <property type="match status" value="6"/>
</dbReference>
<dbReference type="SMART" id="SM01375">
    <property type="entry name" value="Dynein_light"/>
    <property type="match status" value="1"/>
</dbReference>
<feature type="repeat" description="PPR" evidence="3">
    <location>
        <begin position="170"/>
        <end position="200"/>
    </location>
</feature>
<dbReference type="Gene3D" id="1.25.40.10">
    <property type="entry name" value="Tetratricopeptide repeat domain"/>
    <property type="match status" value="5"/>
</dbReference>
<dbReference type="Gene3D" id="3.30.740.10">
    <property type="entry name" value="Protein Inhibitor Of Neuronal Nitric Oxide Synthase"/>
    <property type="match status" value="1"/>
</dbReference>
<proteinExistence type="inferred from homology"/>
<dbReference type="InterPro" id="IPR011990">
    <property type="entry name" value="TPR-like_helical_dom_sf"/>
</dbReference>
<dbReference type="EMBL" id="JABTTQ020002570">
    <property type="protein sequence ID" value="KAK6123350.1"/>
    <property type="molecule type" value="Genomic_DNA"/>
</dbReference>
<comment type="similarity">
    <text evidence="1">Belongs to the PPR family. PCMP-H subfamily.</text>
</comment>
<dbReference type="Proteomes" id="UP001318860">
    <property type="component" value="Unassembled WGS sequence"/>
</dbReference>
<dbReference type="PANTHER" id="PTHR47926">
    <property type="entry name" value="PENTATRICOPEPTIDE REPEAT-CONTAINING PROTEIN"/>
    <property type="match status" value="1"/>
</dbReference>
<feature type="repeat" description="PPR" evidence="3">
    <location>
        <begin position="201"/>
        <end position="235"/>
    </location>
</feature>
<dbReference type="InterPro" id="IPR032867">
    <property type="entry name" value="DYW_dom"/>
</dbReference>
<evidence type="ECO:0000256" key="1">
    <source>
        <dbReference type="ARBA" id="ARBA00006643"/>
    </source>
</evidence>
<dbReference type="Pfam" id="PF14432">
    <property type="entry name" value="DYW_deaminase"/>
    <property type="match status" value="1"/>
</dbReference>
<dbReference type="InterPro" id="IPR002885">
    <property type="entry name" value="PPR_rpt"/>
</dbReference>
<feature type="domain" description="DYW" evidence="4">
    <location>
        <begin position="742"/>
        <end position="828"/>
    </location>
</feature>
<evidence type="ECO:0000256" key="3">
    <source>
        <dbReference type="PROSITE-ProRule" id="PRU00708"/>
    </source>
</evidence>
<dbReference type="InterPro" id="IPR046848">
    <property type="entry name" value="E_motif"/>
</dbReference>
<dbReference type="SUPFAM" id="SSF54648">
    <property type="entry name" value="DLC"/>
    <property type="match status" value="1"/>
</dbReference>
<feature type="repeat" description="PPR" evidence="3">
    <location>
        <begin position="664"/>
        <end position="698"/>
    </location>
</feature>
<dbReference type="InterPro" id="IPR046960">
    <property type="entry name" value="PPR_At4g14850-like_plant"/>
</dbReference>
<evidence type="ECO:0000313" key="5">
    <source>
        <dbReference type="EMBL" id="KAK6123350.1"/>
    </source>
</evidence>
<dbReference type="InterPro" id="IPR001372">
    <property type="entry name" value="Dynein_light_chain_typ-1/2"/>
</dbReference>
<evidence type="ECO:0000313" key="6">
    <source>
        <dbReference type="Proteomes" id="UP001318860"/>
    </source>
</evidence>
<comment type="caution">
    <text evidence="5">The sequence shown here is derived from an EMBL/GenBank/DDBJ whole genome shotgun (WGS) entry which is preliminary data.</text>
</comment>
<feature type="repeat" description="PPR" evidence="3">
    <location>
        <begin position="570"/>
        <end position="604"/>
    </location>
</feature>
<reference evidence="5 6" key="1">
    <citation type="journal article" date="2021" name="Comput. Struct. Biotechnol. J.">
        <title>De novo genome assembly of the potent medicinal plant Rehmannia glutinosa using nanopore technology.</title>
        <authorList>
            <person name="Ma L."/>
            <person name="Dong C."/>
            <person name="Song C."/>
            <person name="Wang X."/>
            <person name="Zheng X."/>
            <person name="Niu Y."/>
            <person name="Chen S."/>
            <person name="Feng W."/>
        </authorList>
    </citation>
    <scope>NUCLEOTIDE SEQUENCE [LARGE SCALE GENOMIC DNA]</scope>
    <source>
        <strain evidence="5">DH-2019</strain>
    </source>
</reference>
<feature type="repeat" description="PPR" evidence="3">
    <location>
        <begin position="468"/>
        <end position="502"/>
    </location>
</feature>
<sequence length="912" mass="101745">MRIAIFIPKFYICLENRRPPFVSSLKSLVRPSVRFISSIKSPVRPCARPKEKVKVSSPPPVAPLQPPYCRLLESASSSLTPKLVRLPLLEAQLVKADSSDPAISLSIIGDFSQIPNLKKNSPYHRPIHARIIKSGLQLGVFMMNNVMNAYAKTEFISDARHVFNEMPVRNVSSYNTLLSAYAKQGMIREALWIFNEVPEPDSVSWTALIVGYNQMGRFEVAFRLFLEMIKCRVVPTEYTLTNVLASCAAIEALDIGRKVHSFVVKLGLSGYISVANSLLNMYAKLGDLRTALIVFGRIKLKNVSTTNAIISMHMQSGQVEHALAQFEVMEERDIISWNSMIAGYNQCGFDASALKMFSKMLVESKLKPDRYTLASLLSACANLEKLEIGKQIHAYILRTEFDTSGAVGNALISMYSKCGGVEIAQKMLHKCGTSNLNIIAFTALLDGYIKLGNLNPARKIFDLLEDRDVVAWTAMIVGYAQNGHNNDAMDLFRSMVKEGPVPNNYTLAAVLSVSSNLASLNHGKQIHATALKLGEALSVSVSNALINMYARAGNIISARKTFVLIKRRKDPISWTSMIIALAQHGFAEEALQLFEEMLSLDIKPDHITYVGVLSAWEAQDFIERMPIEPDVIAWGSLLASCKVHKNVELAVIAADRMLSIEPDNSGAYSALANVYSACGKWEEAAKIRKSMKDRKVKKEQGISWLQIKSEVHVFGADDALHPQREAIYQMIAKIWDEIKKMGFVPDTASVLHDLDQELKEQILKHHSEKLAIAFALMNTPDNSTLRIMKNLRVCNDCHSAIKFISKLVNREIIVRDATRFHHFKNGAARLSCLLCDISFPETQHWVHLSSEVKALFDLQISEFDGVYGPAWHCIVGTSFGSFVTHSVGGFMYFSMDHKLYILLFKTTVQRAD</sequence>
<dbReference type="NCBIfam" id="TIGR00756">
    <property type="entry name" value="PPR"/>
    <property type="match status" value="5"/>
</dbReference>
<keyword evidence="2" id="KW-0677">Repeat</keyword>
<dbReference type="InterPro" id="IPR037177">
    <property type="entry name" value="DLC_sf"/>
</dbReference>
<name>A0ABR0UL54_REHGL</name>